<feature type="transmembrane region" description="Helical" evidence="1">
    <location>
        <begin position="56"/>
        <end position="75"/>
    </location>
</feature>
<feature type="transmembrane region" description="Helical" evidence="1">
    <location>
        <begin position="82"/>
        <end position="102"/>
    </location>
</feature>
<sequence length="139" mass="14391">MIRTLLAILAGLVVAIALMLAMEALGAWLFPLPLDARIAGEEDLARLVAQAPPAKLALVLLGWCLAALAGGWVAARLSVARTSMAALAVGALIVGGVILNVMALPHPAWVIAGGLLLPLPLAWVGGLLARRRLPARPHR</sequence>
<keyword evidence="1" id="KW-1133">Transmembrane helix</keyword>
<comment type="caution">
    <text evidence="2">The sequence shown here is derived from an EMBL/GenBank/DDBJ whole genome shotgun (WGS) entry which is preliminary data.</text>
</comment>
<dbReference type="AlphaFoldDB" id="A0A4Z1R4R1"/>
<dbReference type="Proteomes" id="UP000298681">
    <property type="component" value="Unassembled WGS sequence"/>
</dbReference>
<protein>
    <submittedName>
        <fullName evidence="2">Uncharacterized protein</fullName>
    </submittedName>
</protein>
<evidence type="ECO:0000256" key="1">
    <source>
        <dbReference type="SAM" id="Phobius"/>
    </source>
</evidence>
<keyword evidence="3" id="KW-1185">Reference proteome</keyword>
<keyword evidence="1" id="KW-0472">Membrane</keyword>
<feature type="transmembrane region" description="Helical" evidence="1">
    <location>
        <begin position="108"/>
        <end position="129"/>
    </location>
</feature>
<accession>A0A4Z1R4R1</accession>
<evidence type="ECO:0000313" key="3">
    <source>
        <dbReference type="Proteomes" id="UP000298681"/>
    </source>
</evidence>
<organism evidence="2 3">
    <name type="scientific">Luteimonas yindakuii</name>
    <dbReference type="NCBI Taxonomy" id="2565782"/>
    <lineage>
        <taxon>Bacteria</taxon>
        <taxon>Pseudomonadati</taxon>
        <taxon>Pseudomonadota</taxon>
        <taxon>Gammaproteobacteria</taxon>
        <taxon>Lysobacterales</taxon>
        <taxon>Lysobacteraceae</taxon>
        <taxon>Luteimonas</taxon>
    </lineage>
</organism>
<evidence type="ECO:0000313" key="2">
    <source>
        <dbReference type="EMBL" id="TKS53525.1"/>
    </source>
</evidence>
<gene>
    <name evidence="2" type="ORF">E4582_01190</name>
</gene>
<reference evidence="2 3" key="1">
    <citation type="submission" date="2019-01" db="EMBL/GenBank/DDBJ databases">
        <authorList>
            <person name="Zhang S."/>
        </authorList>
    </citation>
    <scope>NUCLEOTIDE SEQUENCE [LARGE SCALE GENOMIC DNA]</scope>
    <source>
        <strain evidence="2 3">1626</strain>
    </source>
</reference>
<name>A0A4Z1R4R1_9GAMM</name>
<dbReference type="EMBL" id="SPUH01000001">
    <property type="protein sequence ID" value="TKS53525.1"/>
    <property type="molecule type" value="Genomic_DNA"/>
</dbReference>
<dbReference type="RefSeq" id="WP_134672911.1">
    <property type="nucleotide sequence ID" value="NZ_SPUH01000001.1"/>
</dbReference>
<proteinExistence type="predicted"/>
<keyword evidence="1" id="KW-0812">Transmembrane</keyword>